<dbReference type="EMBL" id="BAABEX010000013">
    <property type="protein sequence ID" value="GAA4425673.1"/>
    <property type="molecule type" value="Genomic_DNA"/>
</dbReference>
<feature type="domain" description="Putative DNA-binding" evidence="1">
    <location>
        <begin position="9"/>
        <end position="70"/>
    </location>
</feature>
<dbReference type="InterPro" id="IPR018640">
    <property type="entry name" value="DUF2063"/>
</dbReference>
<accession>A0ABP8LB94</accession>
<dbReference type="Proteomes" id="UP001501788">
    <property type="component" value="Unassembled WGS sequence"/>
</dbReference>
<gene>
    <name evidence="2" type="ORF">GCM10023090_20920</name>
</gene>
<protein>
    <submittedName>
        <fullName evidence="2">DNA-binding domain-containing protein</fullName>
    </submittedName>
</protein>
<evidence type="ECO:0000313" key="3">
    <source>
        <dbReference type="Proteomes" id="UP001501788"/>
    </source>
</evidence>
<sequence length="225" mass="24346">MEYLRQHPGFAVYRNTVLKGCSDALVAQYPTVAQMVGDDWLRAAALVFVQTHPPRDGRLMAYGAGFADFLDGFAPAQDLPYLSAVARWDRCWTESHLAADATPVPADWLARQPAGQWAGLHLRPHPAARWGACADLPAFALWRCHREGHAWSDQHPWHGDAGLLTRPADAVVWQALPLAGCALLDRCAAGDPLESAVTAALQADPAVDFLALWHSLVGAGALCEP</sequence>
<evidence type="ECO:0000259" key="1">
    <source>
        <dbReference type="Pfam" id="PF09836"/>
    </source>
</evidence>
<dbReference type="Gene3D" id="1.10.150.690">
    <property type="entry name" value="DUF2063"/>
    <property type="match status" value="1"/>
</dbReference>
<dbReference type="Pfam" id="PF09836">
    <property type="entry name" value="DUF2063"/>
    <property type="match status" value="1"/>
</dbReference>
<keyword evidence="3" id="KW-1185">Reference proteome</keyword>
<name>A0ABP8LB94_9BURK</name>
<evidence type="ECO:0000313" key="2">
    <source>
        <dbReference type="EMBL" id="GAA4425673.1"/>
    </source>
</evidence>
<reference evidence="3" key="1">
    <citation type="journal article" date="2019" name="Int. J. Syst. Evol. Microbiol.">
        <title>The Global Catalogue of Microorganisms (GCM) 10K type strain sequencing project: providing services to taxonomists for standard genome sequencing and annotation.</title>
        <authorList>
            <consortium name="The Broad Institute Genomics Platform"/>
            <consortium name="The Broad Institute Genome Sequencing Center for Infectious Disease"/>
            <person name="Wu L."/>
            <person name="Ma J."/>
        </authorList>
    </citation>
    <scope>NUCLEOTIDE SEQUENCE [LARGE SCALE GENOMIC DNA]</scope>
    <source>
        <strain evidence="3">JCM 31890</strain>
    </source>
</reference>
<organism evidence="2 3">
    <name type="scientific">Acidovorax lacteus</name>
    <dbReference type="NCBI Taxonomy" id="1924988"/>
    <lineage>
        <taxon>Bacteria</taxon>
        <taxon>Pseudomonadati</taxon>
        <taxon>Pseudomonadota</taxon>
        <taxon>Betaproteobacteria</taxon>
        <taxon>Burkholderiales</taxon>
        <taxon>Comamonadaceae</taxon>
        <taxon>Acidovorax</taxon>
    </lineage>
</organism>
<comment type="caution">
    <text evidence="2">The sequence shown here is derived from an EMBL/GenBank/DDBJ whole genome shotgun (WGS) entry which is preliminary data.</text>
</comment>
<dbReference type="GO" id="GO:0003677">
    <property type="term" value="F:DNA binding"/>
    <property type="evidence" value="ECO:0007669"/>
    <property type="project" value="UniProtKB-KW"/>
</dbReference>
<proteinExistence type="predicted"/>
<keyword evidence="2" id="KW-0238">DNA-binding</keyword>
<dbReference type="InterPro" id="IPR044922">
    <property type="entry name" value="DUF2063_N_sf"/>
</dbReference>